<keyword evidence="2" id="KW-1185">Reference proteome</keyword>
<dbReference type="OrthoDB" id="4812032at2759"/>
<comment type="caution">
    <text evidence="1">The sequence shown here is derived from an EMBL/GenBank/DDBJ whole genome shotgun (WGS) entry which is preliminary data.</text>
</comment>
<gene>
    <name evidence="1" type="ORF">P170DRAFT_451772</name>
</gene>
<protein>
    <submittedName>
        <fullName evidence="1">Uncharacterized protein</fullName>
    </submittedName>
</protein>
<sequence>MILFADQPTFTLVIPVKHQSPNTETATTHNNKQHTAQLRNPLNSIDLLNLSQNFRLLPVPEDIDDLEMTSRKMQDLAREVSEGNSLALYTGLKVASQNPRSLDSIAKANLTPYELQQYEHWRKSRDSHDNGCYKNDTMKLPDINWEENVAPVPNGAQSLKKFRQRAEAMDRIWGYQGATPEHASWLTYHLTSMLPLVKAVTKISNLERNTQTNKSYARELTDMEVAELETVRKVVIVAERNRSREMAKVRRLTRSIADSVAIMKSRVHALEKKHGRSL</sequence>
<name>A0A2I2GLL8_9EURO</name>
<dbReference type="Proteomes" id="UP000234275">
    <property type="component" value="Unassembled WGS sequence"/>
</dbReference>
<dbReference type="AlphaFoldDB" id="A0A2I2GLL8"/>
<dbReference type="EMBL" id="MSFO01000001">
    <property type="protein sequence ID" value="PLB53765.1"/>
    <property type="molecule type" value="Genomic_DNA"/>
</dbReference>
<accession>A0A2I2GLL8</accession>
<evidence type="ECO:0000313" key="2">
    <source>
        <dbReference type="Proteomes" id="UP000234275"/>
    </source>
</evidence>
<dbReference type="VEuPathDB" id="FungiDB:P170DRAFT_451772"/>
<proteinExistence type="predicted"/>
<evidence type="ECO:0000313" key="1">
    <source>
        <dbReference type="EMBL" id="PLB53765.1"/>
    </source>
</evidence>
<organism evidence="1 2">
    <name type="scientific">Aspergillus steynii IBT 23096</name>
    <dbReference type="NCBI Taxonomy" id="1392250"/>
    <lineage>
        <taxon>Eukaryota</taxon>
        <taxon>Fungi</taxon>
        <taxon>Dikarya</taxon>
        <taxon>Ascomycota</taxon>
        <taxon>Pezizomycotina</taxon>
        <taxon>Eurotiomycetes</taxon>
        <taxon>Eurotiomycetidae</taxon>
        <taxon>Eurotiales</taxon>
        <taxon>Aspergillaceae</taxon>
        <taxon>Aspergillus</taxon>
        <taxon>Aspergillus subgen. Circumdati</taxon>
    </lineage>
</organism>
<dbReference type="GeneID" id="36558918"/>
<dbReference type="RefSeq" id="XP_024709067.1">
    <property type="nucleotide sequence ID" value="XM_024851219.1"/>
</dbReference>
<reference evidence="1 2" key="1">
    <citation type="submission" date="2016-12" db="EMBL/GenBank/DDBJ databases">
        <title>The genomes of Aspergillus section Nigri reveals drivers in fungal speciation.</title>
        <authorList>
            <consortium name="DOE Joint Genome Institute"/>
            <person name="Vesth T.C."/>
            <person name="Nybo J."/>
            <person name="Theobald S."/>
            <person name="Brandl J."/>
            <person name="Frisvad J.C."/>
            <person name="Nielsen K.F."/>
            <person name="Lyhne E.K."/>
            <person name="Kogle M.E."/>
            <person name="Kuo A."/>
            <person name="Riley R."/>
            <person name="Clum A."/>
            <person name="Nolan M."/>
            <person name="Lipzen A."/>
            <person name="Salamov A."/>
            <person name="Henrissat B."/>
            <person name="Wiebenga A."/>
            <person name="De Vries R.P."/>
            <person name="Grigoriev I.V."/>
            <person name="Mortensen U.H."/>
            <person name="Andersen M.R."/>
            <person name="Baker S.E."/>
        </authorList>
    </citation>
    <scope>NUCLEOTIDE SEQUENCE [LARGE SCALE GENOMIC DNA]</scope>
    <source>
        <strain evidence="1 2">IBT 23096</strain>
    </source>
</reference>